<dbReference type="Proteomes" id="UP000272117">
    <property type="component" value="Unassembled WGS sequence"/>
</dbReference>
<proteinExistence type="predicted"/>
<protein>
    <submittedName>
        <fullName evidence="1">Polyketide cyclase</fullName>
    </submittedName>
</protein>
<reference evidence="1 2" key="1">
    <citation type="submission" date="2018-11" db="EMBL/GenBank/DDBJ databases">
        <title>Rufibacter latericius sp. nov., isolated from water in Baiyang Lake.</title>
        <authorList>
            <person name="Yang Y."/>
        </authorList>
    </citation>
    <scope>NUCLEOTIDE SEQUENCE [LARGE SCALE GENOMIC DNA]</scope>
    <source>
        <strain evidence="1 2">R-22-1c-1</strain>
    </source>
</reference>
<gene>
    <name evidence="1" type="ORF">EFB08_05975</name>
</gene>
<comment type="caution">
    <text evidence="1">The sequence shown here is derived from an EMBL/GenBank/DDBJ whole genome shotgun (WGS) entry which is preliminary data.</text>
</comment>
<keyword evidence="2" id="KW-1185">Reference proteome</keyword>
<evidence type="ECO:0000313" key="1">
    <source>
        <dbReference type="EMBL" id="RNI28980.1"/>
    </source>
</evidence>
<sequence>MILLKKVLLGAALLVAALLVGALFVSREYHIEREIVINQPKDQVFNYIKHLKNQDYYSKWVMKDPEMKKSFRGTDGSVGFVYAWDGNDDAGKGEQEIKNIVPGEKLDIEIRFQKPMEVNARTPFTTTAVSENQTKVTWGMSGGNPYPFNLMHLIMDPLLGKDIETSLITLKGILEKEQLTSN</sequence>
<dbReference type="InterPro" id="IPR023393">
    <property type="entry name" value="START-like_dom_sf"/>
</dbReference>
<dbReference type="Gene3D" id="3.30.530.20">
    <property type="match status" value="1"/>
</dbReference>
<dbReference type="AlphaFoldDB" id="A0A3M9MTY1"/>
<dbReference type="RefSeq" id="WP_123126038.1">
    <property type="nucleotide sequence ID" value="NZ_RJJD01000003.1"/>
</dbReference>
<accession>A0A3M9MTY1</accession>
<dbReference type="EMBL" id="RJJD01000003">
    <property type="protein sequence ID" value="RNI28980.1"/>
    <property type="molecule type" value="Genomic_DNA"/>
</dbReference>
<evidence type="ECO:0000313" key="2">
    <source>
        <dbReference type="Proteomes" id="UP000272117"/>
    </source>
</evidence>
<name>A0A3M9MTY1_9BACT</name>
<dbReference type="OrthoDB" id="9807923at2"/>
<dbReference type="CDD" id="cd07818">
    <property type="entry name" value="SRPBCC_1"/>
    <property type="match status" value="1"/>
</dbReference>
<organism evidence="1 2">
    <name type="scientific">Rufibacter latericius</name>
    <dbReference type="NCBI Taxonomy" id="2487040"/>
    <lineage>
        <taxon>Bacteria</taxon>
        <taxon>Pseudomonadati</taxon>
        <taxon>Bacteroidota</taxon>
        <taxon>Cytophagia</taxon>
        <taxon>Cytophagales</taxon>
        <taxon>Hymenobacteraceae</taxon>
        <taxon>Rufibacter</taxon>
    </lineage>
</organism>
<dbReference type="SUPFAM" id="SSF55961">
    <property type="entry name" value="Bet v1-like"/>
    <property type="match status" value="1"/>
</dbReference>